<name>A0A6J7CTY5_9ZZZZ</name>
<dbReference type="SMART" id="SM00487">
    <property type="entry name" value="DEXDc"/>
    <property type="match status" value="1"/>
</dbReference>
<dbReference type="EMBL" id="CAFBLT010000001">
    <property type="protein sequence ID" value="CAB4860365.1"/>
    <property type="molecule type" value="Genomic_DNA"/>
</dbReference>
<evidence type="ECO:0000256" key="1">
    <source>
        <dbReference type="ARBA" id="ARBA00022741"/>
    </source>
</evidence>
<keyword evidence="4" id="KW-0067">ATP-binding</keyword>
<dbReference type="GO" id="GO:0016787">
    <property type="term" value="F:hydrolase activity"/>
    <property type="evidence" value="ECO:0007669"/>
    <property type="project" value="UniProtKB-KW"/>
</dbReference>
<dbReference type="EMBL" id="CAFBPM010000028">
    <property type="protein sequence ID" value="CAB5032013.1"/>
    <property type="molecule type" value="Genomic_DNA"/>
</dbReference>
<dbReference type="InterPro" id="IPR050079">
    <property type="entry name" value="DEAD_box_RNA_helicase"/>
</dbReference>
<dbReference type="PROSITE" id="PS51194">
    <property type="entry name" value="HELICASE_CTER"/>
    <property type="match status" value="1"/>
</dbReference>
<dbReference type="Pfam" id="PF00271">
    <property type="entry name" value="Helicase_C"/>
    <property type="match status" value="1"/>
</dbReference>
<dbReference type="SMART" id="SM00357">
    <property type="entry name" value="CSP"/>
    <property type="match status" value="1"/>
</dbReference>
<dbReference type="Gene3D" id="3.40.50.300">
    <property type="entry name" value="P-loop containing nucleotide triphosphate hydrolases"/>
    <property type="match status" value="2"/>
</dbReference>
<evidence type="ECO:0000313" key="10">
    <source>
        <dbReference type="EMBL" id="CAB4822969.1"/>
    </source>
</evidence>
<feature type="compositionally biased region" description="Polar residues" evidence="5">
    <location>
        <begin position="450"/>
        <end position="459"/>
    </location>
</feature>
<gene>
    <name evidence="10" type="ORF">UFOPK3164_00550</name>
    <name evidence="11" type="ORF">UFOPK3427_00146</name>
    <name evidence="12" type="ORF">UFOPK4112_01772</name>
</gene>
<keyword evidence="1" id="KW-0547">Nucleotide-binding</keyword>
<evidence type="ECO:0000256" key="2">
    <source>
        <dbReference type="ARBA" id="ARBA00022801"/>
    </source>
</evidence>
<dbReference type="GO" id="GO:0005829">
    <property type="term" value="C:cytosol"/>
    <property type="evidence" value="ECO:0007669"/>
    <property type="project" value="TreeGrafter"/>
</dbReference>
<dbReference type="InterPro" id="IPR014001">
    <property type="entry name" value="Helicase_ATP-bd"/>
</dbReference>
<evidence type="ECO:0000256" key="3">
    <source>
        <dbReference type="ARBA" id="ARBA00022806"/>
    </source>
</evidence>
<dbReference type="EMBL" id="CAFABE010000017">
    <property type="protein sequence ID" value="CAB4822969.1"/>
    <property type="molecule type" value="Genomic_DNA"/>
</dbReference>
<dbReference type="SUPFAM" id="SSF50249">
    <property type="entry name" value="Nucleic acid-binding proteins"/>
    <property type="match status" value="1"/>
</dbReference>
<dbReference type="InterPro" id="IPR012340">
    <property type="entry name" value="NA-bd_OB-fold"/>
</dbReference>
<protein>
    <submittedName>
        <fullName evidence="11">Unannotated protein</fullName>
    </submittedName>
</protein>
<keyword evidence="2" id="KW-0378">Hydrolase</keyword>
<dbReference type="InterPro" id="IPR014014">
    <property type="entry name" value="RNA_helicase_DEAD_Q_motif"/>
</dbReference>
<dbReference type="InterPro" id="IPR002059">
    <property type="entry name" value="CSP_DNA-bd"/>
</dbReference>
<dbReference type="PRINTS" id="PR00050">
    <property type="entry name" value="COLDSHOCK"/>
</dbReference>
<dbReference type="PROSITE" id="PS51192">
    <property type="entry name" value="HELICASE_ATP_BIND_1"/>
    <property type="match status" value="1"/>
</dbReference>
<keyword evidence="3" id="KW-0347">Helicase</keyword>
<dbReference type="CDD" id="cd18787">
    <property type="entry name" value="SF2_C_DEAD"/>
    <property type="match status" value="1"/>
</dbReference>
<dbReference type="GO" id="GO:0005524">
    <property type="term" value="F:ATP binding"/>
    <property type="evidence" value="ECO:0007669"/>
    <property type="project" value="UniProtKB-KW"/>
</dbReference>
<dbReference type="InterPro" id="IPR001650">
    <property type="entry name" value="Helicase_C-like"/>
</dbReference>
<dbReference type="InterPro" id="IPR044742">
    <property type="entry name" value="DEAD/DEAH_RhlB"/>
</dbReference>
<dbReference type="Pfam" id="PF00313">
    <property type="entry name" value="CSD"/>
    <property type="match status" value="1"/>
</dbReference>
<dbReference type="SUPFAM" id="SSF52540">
    <property type="entry name" value="P-loop containing nucleoside triphosphate hydrolases"/>
    <property type="match status" value="1"/>
</dbReference>
<dbReference type="SMART" id="SM00490">
    <property type="entry name" value="HELICc"/>
    <property type="match status" value="1"/>
</dbReference>
<evidence type="ECO:0000256" key="5">
    <source>
        <dbReference type="SAM" id="MobiDB-lite"/>
    </source>
</evidence>
<reference evidence="11" key="1">
    <citation type="submission" date="2020-05" db="EMBL/GenBank/DDBJ databases">
        <authorList>
            <person name="Chiriac C."/>
            <person name="Salcher M."/>
            <person name="Ghai R."/>
            <person name="Kavagutti S V."/>
        </authorList>
    </citation>
    <scope>NUCLEOTIDE SEQUENCE</scope>
</reference>
<dbReference type="GO" id="GO:0003724">
    <property type="term" value="F:RNA helicase activity"/>
    <property type="evidence" value="ECO:0007669"/>
    <property type="project" value="InterPro"/>
</dbReference>
<evidence type="ECO:0000313" key="12">
    <source>
        <dbReference type="EMBL" id="CAB5032013.1"/>
    </source>
</evidence>
<feature type="domain" description="Helicase ATP-binding" evidence="6">
    <location>
        <begin position="34"/>
        <end position="205"/>
    </location>
</feature>
<feature type="domain" description="DEAD-box RNA helicase Q" evidence="8">
    <location>
        <begin position="3"/>
        <end position="31"/>
    </location>
</feature>
<evidence type="ECO:0000259" key="6">
    <source>
        <dbReference type="PROSITE" id="PS51192"/>
    </source>
</evidence>
<feature type="compositionally biased region" description="Basic and acidic residues" evidence="5">
    <location>
        <begin position="389"/>
        <end position="442"/>
    </location>
</feature>
<dbReference type="AlphaFoldDB" id="A0A6J7CTY5"/>
<dbReference type="InterPro" id="IPR011545">
    <property type="entry name" value="DEAD/DEAH_box_helicase_dom"/>
</dbReference>
<evidence type="ECO:0000313" key="11">
    <source>
        <dbReference type="EMBL" id="CAB4860365.1"/>
    </source>
</evidence>
<dbReference type="GO" id="GO:0003676">
    <property type="term" value="F:nucleic acid binding"/>
    <property type="evidence" value="ECO:0007669"/>
    <property type="project" value="InterPro"/>
</dbReference>
<dbReference type="PANTHER" id="PTHR47959">
    <property type="entry name" value="ATP-DEPENDENT RNA HELICASE RHLE-RELATED"/>
    <property type="match status" value="1"/>
</dbReference>
<feature type="region of interest" description="Disordered" evidence="5">
    <location>
        <begin position="379"/>
        <end position="473"/>
    </location>
</feature>
<dbReference type="Pfam" id="PF00270">
    <property type="entry name" value="DEAD"/>
    <property type="match status" value="1"/>
</dbReference>
<organism evidence="11">
    <name type="scientific">freshwater metagenome</name>
    <dbReference type="NCBI Taxonomy" id="449393"/>
    <lineage>
        <taxon>unclassified sequences</taxon>
        <taxon>metagenomes</taxon>
        <taxon>ecological metagenomes</taxon>
    </lineage>
</organism>
<dbReference type="InterPro" id="IPR011129">
    <property type="entry name" value="CSD"/>
</dbReference>
<accession>A0A6J7CTY5</accession>
<dbReference type="PROSITE" id="PS51195">
    <property type="entry name" value="Q_MOTIF"/>
    <property type="match status" value="1"/>
</dbReference>
<dbReference type="PANTHER" id="PTHR47959:SF13">
    <property type="entry name" value="ATP-DEPENDENT RNA HELICASE RHLE"/>
    <property type="match status" value="1"/>
</dbReference>
<dbReference type="InterPro" id="IPR027417">
    <property type="entry name" value="P-loop_NTPase"/>
</dbReference>
<dbReference type="PROSITE" id="PS51857">
    <property type="entry name" value="CSD_2"/>
    <property type="match status" value="1"/>
</dbReference>
<dbReference type="CDD" id="cd00268">
    <property type="entry name" value="DEADc"/>
    <property type="match status" value="1"/>
</dbReference>
<evidence type="ECO:0000259" key="9">
    <source>
        <dbReference type="PROSITE" id="PS51857"/>
    </source>
</evidence>
<sequence>MPVTFADLGVDPALVEKLTARGITSAFPIQEAAIPDALAGRDVVAKAPTGSGKTIAFGVAAVERCINSKPKKPRCLILEPTRELAAQVRDELASMKQDGSKRVVAVYGGTRYGPTQQALAKGVDILVACPGRLEDLLEQRVVDLSDVDLIVIDEADRMADMGFLPVVKRLIEQTAKDRQVLLFSATMGKEIEGLVKNYQKNPARHDVTGDEEAGGDVDHLFWAVPRDKRLEVCADVVTQLGRAIVFCRTRRGADRVARQLDAVGVKSVAIHGDRSQNQRERALKEFERGRAVALVATDVAARGIHLEALPGVIHFDPPADATDYTHRSGRTGRAGLDGIVVSLVVEDQRRPMAQIQRKLGYESGFDDPSYLEAPVYPERVTKPAPSVAPEEHTARASKRRDPSSRRDSSRRESSRKDSSRRDSPRRESSRSESPRRESPRRDAHGHRNGASRSENTTRPRSSRGASGPTGTVKFFDAERGFGFVSQEGDKDLFVHATNLAGGPTTLLEIGQQVSFEVGRGKRGAEARNVRVVGGAQSKPRKKSYR</sequence>
<feature type="domain" description="Helicase C-terminal" evidence="7">
    <location>
        <begin position="216"/>
        <end position="376"/>
    </location>
</feature>
<evidence type="ECO:0000256" key="4">
    <source>
        <dbReference type="ARBA" id="ARBA00022840"/>
    </source>
</evidence>
<feature type="domain" description="CSD" evidence="9">
    <location>
        <begin position="467"/>
        <end position="531"/>
    </location>
</feature>
<dbReference type="Gene3D" id="2.40.50.140">
    <property type="entry name" value="Nucleic acid-binding proteins"/>
    <property type="match status" value="1"/>
</dbReference>
<evidence type="ECO:0000259" key="8">
    <source>
        <dbReference type="PROSITE" id="PS51195"/>
    </source>
</evidence>
<proteinExistence type="predicted"/>
<evidence type="ECO:0000259" key="7">
    <source>
        <dbReference type="PROSITE" id="PS51194"/>
    </source>
</evidence>